<keyword evidence="3" id="KW-0539">Nucleus</keyword>
<evidence type="ECO:0000256" key="1">
    <source>
        <dbReference type="ARBA" id="ARBA00023125"/>
    </source>
</evidence>
<dbReference type="Proteomes" id="UP000284706">
    <property type="component" value="Unassembled WGS sequence"/>
</dbReference>
<dbReference type="InterPro" id="IPR009071">
    <property type="entry name" value="HMG_box_dom"/>
</dbReference>
<dbReference type="OrthoDB" id="6247875at2759"/>
<feature type="region of interest" description="Disordered" evidence="4">
    <location>
        <begin position="100"/>
        <end position="225"/>
    </location>
</feature>
<evidence type="ECO:0000256" key="3">
    <source>
        <dbReference type="PROSITE-ProRule" id="PRU00267"/>
    </source>
</evidence>
<feature type="domain" description="HMG box" evidence="5">
    <location>
        <begin position="18"/>
        <end position="103"/>
    </location>
</feature>
<dbReference type="InterPro" id="IPR050140">
    <property type="entry name" value="SRY-related_HMG-box_TF-like"/>
</dbReference>
<feature type="DNA-binding region" description="HMG box" evidence="3">
    <location>
        <begin position="18"/>
        <end position="103"/>
    </location>
</feature>
<feature type="compositionally biased region" description="Low complexity" evidence="4">
    <location>
        <begin position="184"/>
        <end position="195"/>
    </location>
</feature>
<dbReference type="PROSITE" id="PS50118">
    <property type="entry name" value="HMG_BOX_2"/>
    <property type="match status" value="1"/>
</dbReference>
<keyword evidence="7" id="KW-1185">Reference proteome</keyword>
<dbReference type="PANTHER" id="PTHR10270:SF161">
    <property type="entry name" value="SEX-DETERMINING REGION Y PROTEIN"/>
    <property type="match status" value="1"/>
</dbReference>
<dbReference type="AlphaFoldDB" id="A0A409YAT0"/>
<evidence type="ECO:0000256" key="2">
    <source>
        <dbReference type="ARBA" id="ARBA00023163"/>
    </source>
</evidence>
<dbReference type="CDD" id="cd01389">
    <property type="entry name" value="HMG-box_ROX1-like"/>
    <property type="match status" value="1"/>
</dbReference>
<dbReference type="GO" id="GO:0001228">
    <property type="term" value="F:DNA-binding transcription activator activity, RNA polymerase II-specific"/>
    <property type="evidence" value="ECO:0007669"/>
    <property type="project" value="TreeGrafter"/>
</dbReference>
<dbReference type="EMBL" id="NHYE01001028">
    <property type="protein sequence ID" value="PPR00114.1"/>
    <property type="molecule type" value="Genomic_DNA"/>
</dbReference>
<reference evidence="6 7" key="1">
    <citation type="journal article" date="2018" name="Evol. Lett.">
        <title>Horizontal gene cluster transfer increased hallucinogenic mushroom diversity.</title>
        <authorList>
            <person name="Reynolds H.T."/>
            <person name="Vijayakumar V."/>
            <person name="Gluck-Thaler E."/>
            <person name="Korotkin H.B."/>
            <person name="Matheny P.B."/>
            <person name="Slot J.C."/>
        </authorList>
    </citation>
    <scope>NUCLEOTIDE SEQUENCE [LARGE SCALE GENOMIC DNA]</scope>
    <source>
        <strain evidence="6 7">SRW20</strain>
    </source>
</reference>
<organism evidence="6 7">
    <name type="scientific">Gymnopilus dilepis</name>
    <dbReference type="NCBI Taxonomy" id="231916"/>
    <lineage>
        <taxon>Eukaryota</taxon>
        <taxon>Fungi</taxon>
        <taxon>Dikarya</taxon>
        <taxon>Basidiomycota</taxon>
        <taxon>Agaricomycotina</taxon>
        <taxon>Agaricomycetes</taxon>
        <taxon>Agaricomycetidae</taxon>
        <taxon>Agaricales</taxon>
        <taxon>Agaricineae</taxon>
        <taxon>Hymenogastraceae</taxon>
        <taxon>Gymnopilus</taxon>
    </lineage>
</organism>
<dbReference type="GO" id="GO:0000978">
    <property type="term" value="F:RNA polymerase II cis-regulatory region sequence-specific DNA binding"/>
    <property type="evidence" value="ECO:0007669"/>
    <property type="project" value="TreeGrafter"/>
</dbReference>
<feature type="region of interest" description="Disordered" evidence="4">
    <location>
        <begin position="38"/>
        <end position="60"/>
    </location>
</feature>
<proteinExistence type="predicted"/>
<evidence type="ECO:0000256" key="4">
    <source>
        <dbReference type="SAM" id="MobiDB-lite"/>
    </source>
</evidence>
<dbReference type="SUPFAM" id="SSF47095">
    <property type="entry name" value="HMG-box"/>
    <property type="match status" value="1"/>
</dbReference>
<dbReference type="GO" id="GO:0005634">
    <property type="term" value="C:nucleus"/>
    <property type="evidence" value="ECO:0007669"/>
    <property type="project" value="UniProtKB-UniRule"/>
</dbReference>
<dbReference type="InterPro" id="IPR036910">
    <property type="entry name" value="HMG_box_dom_sf"/>
</dbReference>
<evidence type="ECO:0000313" key="6">
    <source>
        <dbReference type="EMBL" id="PPR00114.1"/>
    </source>
</evidence>
<keyword evidence="2" id="KW-0804">Transcription</keyword>
<dbReference type="Gene3D" id="1.10.30.10">
    <property type="entry name" value="High mobility group box domain"/>
    <property type="match status" value="1"/>
</dbReference>
<accession>A0A409YAT0</accession>
<evidence type="ECO:0000259" key="5">
    <source>
        <dbReference type="PROSITE" id="PS50118"/>
    </source>
</evidence>
<dbReference type="SMART" id="SM00398">
    <property type="entry name" value="HMG"/>
    <property type="match status" value="1"/>
</dbReference>
<keyword evidence="1 3" id="KW-0238">DNA-binding</keyword>
<evidence type="ECO:0000313" key="7">
    <source>
        <dbReference type="Proteomes" id="UP000284706"/>
    </source>
</evidence>
<dbReference type="PANTHER" id="PTHR10270">
    <property type="entry name" value="SOX TRANSCRIPTION FACTOR"/>
    <property type="match status" value="1"/>
</dbReference>
<protein>
    <recommendedName>
        <fullName evidence="5">HMG box domain-containing protein</fullName>
    </recommendedName>
</protein>
<dbReference type="InParanoid" id="A0A409YAT0"/>
<gene>
    <name evidence="6" type="ORF">CVT26_008894</name>
</gene>
<name>A0A409YAT0_9AGAR</name>
<comment type="caution">
    <text evidence="6">The sequence shown here is derived from an EMBL/GenBank/DDBJ whole genome shotgun (WGS) entry which is preliminary data.</text>
</comment>
<dbReference type="GO" id="GO:0030154">
    <property type="term" value="P:cell differentiation"/>
    <property type="evidence" value="ECO:0007669"/>
    <property type="project" value="TreeGrafter"/>
</dbReference>
<sequence length="327" mass="35577">MAKTTTRTGKSTRKAAHIPRPLNAFILFRTHIAAKEKAERNQVMQASPVRPKMTPAESKAKFGMESKRISLLYRALPDAEREEWVQKAKVADAEHKKMYPDYIYTPGPAKKGRRKAAPRPDDDEGRTPPPLPKAVQVNEPSSTNEQRDCGPVRRKKSTRPAPYPSPQRGKKSKTPSQSPPPLSSPSSGSSSLGSSPPLPSPVSEHSQLLNPYDSLSFKGSSDTDQLAAVPHSGVAGPAYATSFHTTGSGSADVVSSDGWWAGAAYNDPFDQLAHFDIGNTTFQPGGYVEQQVGLDNWAIGSSEGTEHHPNFPLYDIPDPNLYYGHHL</sequence>